<dbReference type="AlphaFoldDB" id="A0A830EFL5"/>
<reference evidence="3" key="1">
    <citation type="journal article" date="2014" name="Int. J. Syst. Evol. Microbiol.">
        <title>Complete genome sequence of Corynebacterium casei LMG S-19264T (=DSM 44701T), isolated from a smear-ripened cheese.</title>
        <authorList>
            <consortium name="US DOE Joint Genome Institute (JGI-PGF)"/>
            <person name="Walter F."/>
            <person name="Albersmeier A."/>
            <person name="Kalinowski J."/>
            <person name="Ruckert C."/>
        </authorList>
    </citation>
    <scope>NUCLEOTIDE SEQUENCE</scope>
    <source>
        <strain evidence="3">JCM 14359</strain>
    </source>
</reference>
<organism evidence="3 4">
    <name type="scientific">Halobellus salinus</name>
    <dbReference type="NCBI Taxonomy" id="931585"/>
    <lineage>
        <taxon>Archaea</taxon>
        <taxon>Methanobacteriati</taxon>
        <taxon>Methanobacteriota</taxon>
        <taxon>Stenosarchaea group</taxon>
        <taxon>Halobacteria</taxon>
        <taxon>Halobacteriales</taxon>
        <taxon>Haloferacaceae</taxon>
        <taxon>Halobellus</taxon>
    </lineage>
</organism>
<dbReference type="Pfam" id="PF24839">
    <property type="entry name" value="DUF7718"/>
    <property type="match status" value="1"/>
</dbReference>
<proteinExistence type="predicted"/>
<comment type="caution">
    <text evidence="3">The sequence shown here is derived from an EMBL/GenBank/DDBJ whole genome shotgun (WGS) entry which is preliminary data.</text>
</comment>
<keyword evidence="4" id="KW-1185">Reference proteome</keyword>
<dbReference type="EMBL" id="BMOC01000009">
    <property type="protein sequence ID" value="GGJ07124.1"/>
    <property type="molecule type" value="Genomic_DNA"/>
</dbReference>
<evidence type="ECO:0000256" key="1">
    <source>
        <dbReference type="SAM" id="MobiDB-lite"/>
    </source>
</evidence>
<gene>
    <name evidence="3" type="ORF">GCM10008995_16220</name>
</gene>
<feature type="domain" description="DUF7718" evidence="2">
    <location>
        <begin position="23"/>
        <end position="125"/>
    </location>
</feature>
<accession>A0A830EFL5</accession>
<dbReference type="OrthoDB" id="322081at2157"/>
<evidence type="ECO:0000259" key="2">
    <source>
        <dbReference type="Pfam" id="PF24839"/>
    </source>
</evidence>
<dbReference type="Proteomes" id="UP000653099">
    <property type="component" value="Unassembled WGS sequence"/>
</dbReference>
<dbReference type="RefSeq" id="WP_188786899.1">
    <property type="nucleotide sequence ID" value="NZ_BMOC01000009.1"/>
</dbReference>
<reference evidence="3" key="2">
    <citation type="submission" date="2020-09" db="EMBL/GenBank/DDBJ databases">
        <authorList>
            <person name="Sun Q."/>
            <person name="Ohkuma M."/>
        </authorList>
    </citation>
    <scope>NUCLEOTIDE SEQUENCE</scope>
    <source>
        <strain evidence="3">JCM 14359</strain>
    </source>
</reference>
<feature type="region of interest" description="Disordered" evidence="1">
    <location>
        <begin position="157"/>
        <end position="206"/>
    </location>
</feature>
<sequence>MSLPSPPAGYDVSKAVEASTSNCVLTVGFDRQSNHIPRFIVQLHYRIDINPIRWEAIARMDHNETAALGHNIYQEGLHVDAARRSHPPVKLRPSHSPLPASRGRVIRACTDYLDVNTGYFVDVYEGNVSPGSPPRWPDGGQTPSRFIRSRDILEDMSRESTAEDPLSTGELTDLLADAEGTTPESIEHGAEEIEIAPPGDASVVDE</sequence>
<protein>
    <recommendedName>
        <fullName evidence="2">DUF7718 domain-containing protein</fullName>
    </recommendedName>
</protein>
<evidence type="ECO:0000313" key="3">
    <source>
        <dbReference type="EMBL" id="GGJ07124.1"/>
    </source>
</evidence>
<dbReference type="InterPro" id="IPR056135">
    <property type="entry name" value="DUF7718"/>
</dbReference>
<evidence type="ECO:0000313" key="4">
    <source>
        <dbReference type="Proteomes" id="UP000653099"/>
    </source>
</evidence>
<name>A0A830EFL5_9EURY</name>